<protein>
    <submittedName>
        <fullName evidence="2">Uncharacterized protein</fullName>
    </submittedName>
</protein>
<gene>
    <name evidence="2" type="ORF">EVAR_43825_1</name>
</gene>
<evidence type="ECO:0000256" key="1">
    <source>
        <dbReference type="SAM" id="MobiDB-lite"/>
    </source>
</evidence>
<evidence type="ECO:0000313" key="2">
    <source>
        <dbReference type="EMBL" id="GBP56063.1"/>
    </source>
</evidence>
<reference evidence="2 3" key="1">
    <citation type="journal article" date="2019" name="Commun. Biol.">
        <title>The bagworm genome reveals a unique fibroin gene that provides high tensile strength.</title>
        <authorList>
            <person name="Kono N."/>
            <person name="Nakamura H."/>
            <person name="Ohtoshi R."/>
            <person name="Tomita M."/>
            <person name="Numata K."/>
            <person name="Arakawa K."/>
        </authorList>
    </citation>
    <scope>NUCLEOTIDE SEQUENCE [LARGE SCALE GENOMIC DNA]</scope>
</reference>
<proteinExistence type="predicted"/>
<dbReference type="AlphaFoldDB" id="A0A4C1WYR2"/>
<keyword evidence="3" id="KW-1185">Reference proteome</keyword>
<dbReference type="Proteomes" id="UP000299102">
    <property type="component" value="Unassembled WGS sequence"/>
</dbReference>
<name>A0A4C1WYR2_EUMVA</name>
<organism evidence="2 3">
    <name type="scientific">Eumeta variegata</name>
    <name type="common">Bagworm moth</name>
    <name type="synonym">Eumeta japonica</name>
    <dbReference type="NCBI Taxonomy" id="151549"/>
    <lineage>
        <taxon>Eukaryota</taxon>
        <taxon>Metazoa</taxon>
        <taxon>Ecdysozoa</taxon>
        <taxon>Arthropoda</taxon>
        <taxon>Hexapoda</taxon>
        <taxon>Insecta</taxon>
        <taxon>Pterygota</taxon>
        <taxon>Neoptera</taxon>
        <taxon>Endopterygota</taxon>
        <taxon>Lepidoptera</taxon>
        <taxon>Glossata</taxon>
        <taxon>Ditrysia</taxon>
        <taxon>Tineoidea</taxon>
        <taxon>Psychidae</taxon>
        <taxon>Oiketicinae</taxon>
        <taxon>Eumeta</taxon>
    </lineage>
</organism>
<sequence>MSDIWIRRRRFGRAQCSIAEAASARNISSNISACTAYYRGFITDERSRTNIGPDLPYGFLGFSPGPRGFKAPPAKSSQSKIDDTRKNRGDTTDSLELKATIAQVGNVAGNVNLLPLFWNQKDQYSSKISRIAVTVAAQVFIALKQPVVSKIQKPEWPSCWFSRRRGSGKDNCHQSYGYIHNRWLNVLSKARRQ</sequence>
<feature type="region of interest" description="Disordered" evidence="1">
    <location>
        <begin position="70"/>
        <end position="91"/>
    </location>
</feature>
<dbReference type="OrthoDB" id="6332846at2759"/>
<feature type="compositionally biased region" description="Basic and acidic residues" evidence="1">
    <location>
        <begin position="80"/>
        <end position="91"/>
    </location>
</feature>
<dbReference type="EMBL" id="BGZK01000684">
    <property type="protein sequence ID" value="GBP56063.1"/>
    <property type="molecule type" value="Genomic_DNA"/>
</dbReference>
<comment type="caution">
    <text evidence="2">The sequence shown here is derived from an EMBL/GenBank/DDBJ whole genome shotgun (WGS) entry which is preliminary data.</text>
</comment>
<accession>A0A4C1WYR2</accession>
<evidence type="ECO:0000313" key="3">
    <source>
        <dbReference type="Proteomes" id="UP000299102"/>
    </source>
</evidence>